<gene>
    <name evidence="1" type="ORF">AYI70_g6837</name>
</gene>
<accession>A0A1R1XN95</accession>
<sequence>MVRSILRLTYSLKESVIQLNLDGRLEL</sequence>
<organism evidence="1 2">
    <name type="scientific">Smittium culicis</name>
    <dbReference type="NCBI Taxonomy" id="133412"/>
    <lineage>
        <taxon>Eukaryota</taxon>
        <taxon>Fungi</taxon>
        <taxon>Fungi incertae sedis</taxon>
        <taxon>Zoopagomycota</taxon>
        <taxon>Kickxellomycotina</taxon>
        <taxon>Harpellomycetes</taxon>
        <taxon>Harpellales</taxon>
        <taxon>Legeriomycetaceae</taxon>
        <taxon>Smittium</taxon>
    </lineage>
</organism>
<protein>
    <submittedName>
        <fullName evidence="1">Uncharacterized protein</fullName>
    </submittedName>
</protein>
<comment type="caution">
    <text evidence="1">The sequence shown here is derived from an EMBL/GenBank/DDBJ whole genome shotgun (WGS) entry which is preliminary data.</text>
</comment>
<feature type="non-terminal residue" evidence="1">
    <location>
        <position position="27"/>
    </location>
</feature>
<dbReference type="AlphaFoldDB" id="A0A1R1XN95"/>
<name>A0A1R1XN95_9FUNG</name>
<dbReference type="Proteomes" id="UP000187283">
    <property type="component" value="Unassembled WGS sequence"/>
</dbReference>
<keyword evidence="2" id="KW-1185">Reference proteome</keyword>
<proteinExistence type="predicted"/>
<evidence type="ECO:0000313" key="1">
    <source>
        <dbReference type="EMBL" id="OMJ16071.1"/>
    </source>
</evidence>
<reference evidence="1 2" key="1">
    <citation type="submission" date="2017-01" db="EMBL/GenBank/DDBJ databases">
        <authorList>
            <person name="Mah S.A."/>
            <person name="Swanson W.J."/>
            <person name="Moy G.W."/>
            <person name="Vacquier V.D."/>
        </authorList>
    </citation>
    <scope>NUCLEOTIDE SEQUENCE [LARGE SCALE GENOMIC DNA]</scope>
    <source>
        <strain evidence="1 2">GSMNP</strain>
    </source>
</reference>
<evidence type="ECO:0000313" key="2">
    <source>
        <dbReference type="Proteomes" id="UP000187283"/>
    </source>
</evidence>
<dbReference type="EMBL" id="LSSN01002461">
    <property type="protein sequence ID" value="OMJ16071.1"/>
    <property type="molecule type" value="Genomic_DNA"/>
</dbReference>